<proteinExistence type="predicted"/>
<organism evidence="1 2">
    <name type="scientific">Candidatus Saganbacteria bacterium CG08_land_8_20_14_0_20_45_16</name>
    <dbReference type="NCBI Taxonomy" id="2014293"/>
    <lineage>
        <taxon>Bacteria</taxon>
        <taxon>Bacillati</taxon>
        <taxon>Saganbacteria</taxon>
    </lineage>
</organism>
<gene>
    <name evidence="1" type="ORF">COT42_04360</name>
</gene>
<dbReference type="Proteomes" id="UP000231343">
    <property type="component" value="Unassembled WGS sequence"/>
</dbReference>
<protein>
    <recommendedName>
        <fullName evidence="3">Outer membrane protein beta-barrel domain-containing protein</fullName>
    </recommendedName>
</protein>
<reference evidence="1 2" key="1">
    <citation type="submission" date="2017-09" db="EMBL/GenBank/DDBJ databases">
        <title>Depth-based differentiation of microbial function through sediment-hosted aquifers and enrichment of novel symbionts in the deep terrestrial subsurface.</title>
        <authorList>
            <person name="Probst A.J."/>
            <person name="Ladd B."/>
            <person name="Jarett J.K."/>
            <person name="Geller-Mcgrath D.E."/>
            <person name="Sieber C.M."/>
            <person name="Emerson J.B."/>
            <person name="Anantharaman K."/>
            <person name="Thomas B.C."/>
            <person name="Malmstrom R."/>
            <person name="Stieglmeier M."/>
            <person name="Klingl A."/>
            <person name="Woyke T."/>
            <person name="Ryan C.M."/>
            <person name="Banfield J.F."/>
        </authorList>
    </citation>
    <scope>NUCLEOTIDE SEQUENCE [LARGE SCALE GENOMIC DNA]</scope>
    <source>
        <strain evidence="1">CG08_land_8_20_14_0_20_45_16</strain>
    </source>
</reference>
<accession>A0A2H0XXU5</accession>
<dbReference type="AlphaFoldDB" id="A0A2H0XXU5"/>
<evidence type="ECO:0008006" key="3">
    <source>
        <dbReference type="Google" id="ProtNLM"/>
    </source>
</evidence>
<dbReference type="EMBL" id="PEYM01000072">
    <property type="protein sequence ID" value="PIS29767.1"/>
    <property type="molecule type" value="Genomic_DNA"/>
</dbReference>
<evidence type="ECO:0000313" key="2">
    <source>
        <dbReference type="Proteomes" id="UP000231343"/>
    </source>
</evidence>
<comment type="caution">
    <text evidence="1">The sequence shown here is derived from an EMBL/GenBank/DDBJ whole genome shotgun (WGS) entry which is preliminary data.</text>
</comment>
<evidence type="ECO:0000313" key="1">
    <source>
        <dbReference type="EMBL" id="PIS29767.1"/>
    </source>
</evidence>
<sequence length="168" mass="17911">MRLVGLLMAMLLTISFWGQADALMSVGVLGAGYNYGGQTTWGYGLEVETPILPIPMAKTCLEATYVPASGYSLMPVLLIARFSLPTLPIYLGAGAGAVIYNQSTAGFSAPTALNYNFFIGYENNFLALSSYFIQAGYEVMKIDYSISGVSASADFTGLSIKSGLRFGF</sequence>
<name>A0A2H0XXU5_UNCSA</name>